<feature type="transmembrane region" description="Helical" evidence="6">
    <location>
        <begin position="38"/>
        <end position="57"/>
    </location>
</feature>
<feature type="domain" description="EamA" evidence="7">
    <location>
        <begin position="155"/>
        <end position="281"/>
    </location>
</feature>
<organism evidence="8 9">
    <name type="scientific">Paradevosia shaoguanensis</name>
    <dbReference type="NCBI Taxonomy" id="1335043"/>
    <lineage>
        <taxon>Bacteria</taxon>
        <taxon>Pseudomonadati</taxon>
        <taxon>Pseudomonadota</taxon>
        <taxon>Alphaproteobacteria</taxon>
        <taxon>Hyphomicrobiales</taxon>
        <taxon>Devosiaceae</taxon>
        <taxon>Paradevosia</taxon>
    </lineage>
</organism>
<sequence length="309" mass="32293">MSARAGFIMCAAGIVLMCAMDAVAKTLGASFTTFQVVFLRYLGAALWLAVWIALTGASWPRRADWWPQLQRAVLLVITASFFFFAVARLPLAIVAALGMTAPVYVTLLGGLLFKERLGLSVFAVLALGACGSAIIVLGGGLQQVVGSTGEPLAWLAAILAPLTYAFTVIALKHHSKREEPAAMTLGQSFLAALLVLPLALGDWPAFDARLAGLSGLIGFLGAVGFLLLVHGLQRLPVAAFAVLDYTALIWAAVFGFVFFHEVPGPQLWVGGPLIIAACILNARLSAGAGGSVETEAAVAEMPEGEASTR</sequence>
<evidence type="ECO:0000313" key="9">
    <source>
        <dbReference type="Proteomes" id="UP001156140"/>
    </source>
</evidence>
<protein>
    <submittedName>
        <fullName evidence="8">DMT family transporter</fullName>
    </submittedName>
</protein>
<keyword evidence="4 6" id="KW-1133">Transmembrane helix</keyword>
<feature type="transmembrane region" description="Helical" evidence="6">
    <location>
        <begin position="69"/>
        <end position="87"/>
    </location>
</feature>
<feature type="transmembrane region" description="Helical" evidence="6">
    <location>
        <begin position="183"/>
        <end position="200"/>
    </location>
</feature>
<accession>A0AA41QLV6</accession>
<evidence type="ECO:0000256" key="5">
    <source>
        <dbReference type="ARBA" id="ARBA00023136"/>
    </source>
</evidence>
<evidence type="ECO:0000256" key="6">
    <source>
        <dbReference type="SAM" id="Phobius"/>
    </source>
</evidence>
<dbReference type="InterPro" id="IPR000620">
    <property type="entry name" value="EamA_dom"/>
</dbReference>
<feature type="transmembrane region" description="Helical" evidence="6">
    <location>
        <begin position="212"/>
        <end position="230"/>
    </location>
</feature>
<feature type="domain" description="EamA" evidence="7">
    <location>
        <begin position="6"/>
        <end position="136"/>
    </location>
</feature>
<gene>
    <name evidence="8" type="ORF">ML536_10560</name>
</gene>
<name>A0AA41QLV6_9HYPH</name>
<evidence type="ECO:0000256" key="2">
    <source>
        <dbReference type="ARBA" id="ARBA00009853"/>
    </source>
</evidence>
<dbReference type="AlphaFoldDB" id="A0AA41QLV6"/>
<feature type="transmembrane region" description="Helical" evidence="6">
    <location>
        <begin position="120"/>
        <end position="140"/>
    </location>
</feature>
<proteinExistence type="inferred from homology"/>
<evidence type="ECO:0000259" key="7">
    <source>
        <dbReference type="Pfam" id="PF00892"/>
    </source>
</evidence>
<keyword evidence="5 6" id="KW-0472">Membrane</keyword>
<evidence type="ECO:0000256" key="1">
    <source>
        <dbReference type="ARBA" id="ARBA00004141"/>
    </source>
</evidence>
<feature type="transmembrane region" description="Helical" evidence="6">
    <location>
        <begin position="93"/>
        <end position="113"/>
    </location>
</feature>
<dbReference type="EMBL" id="JALAZD010000001">
    <property type="protein sequence ID" value="MCI0127267.1"/>
    <property type="molecule type" value="Genomic_DNA"/>
</dbReference>
<dbReference type="PANTHER" id="PTHR22911">
    <property type="entry name" value="ACYL-MALONYL CONDENSING ENZYME-RELATED"/>
    <property type="match status" value="1"/>
</dbReference>
<reference evidence="8" key="1">
    <citation type="submission" date="2022-03" db="EMBL/GenBank/DDBJ databases">
        <title>The complete genome sequence of a Methyloterrigena soli.</title>
        <authorList>
            <person name="Zi Z."/>
        </authorList>
    </citation>
    <scope>NUCLEOTIDE SEQUENCE</scope>
    <source>
        <strain evidence="8">M48</strain>
    </source>
</reference>
<evidence type="ECO:0000313" key="8">
    <source>
        <dbReference type="EMBL" id="MCI0127267.1"/>
    </source>
</evidence>
<feature type="transmembrane region" description="Helical" evidence="6">
    <location>
        <begin position="237"/>
        <end position="259"/>
    </location>
</feature>
<comment type="subcellular location">
    <subcellularLocation>
        <location evidence="1">Membrane</location>
        <topology evidence="1">Multi-pass membrane protein</topology>
    </subcellularLocation>
</comment>
<evidence type="ECO:0000256" key="4">
    <source>
        <dbReference type="ARBA" id="ARBA00022989"/>
    </source>
</evidence>
<dbReference type="GO" id="GO:0016020">
    <property type="term" value="C:membrane"/>
    <property type="evidence" value="ECO:0007669"/>
    <property type="project" value="UniProtKB-SubCell"/>
</dbReference>
<comment type="caution">
    <text evidence="8">The sequence shown here is derived from an EMBL/GenBank/DDBJ whole genome shotgun (WGS) entry which is preliminary data.</text>
</comment>
<dbReference type="RefSeq" id="WP_281735850.1">
    <property type="nucleotide sequence ID" value="NZ_JAKETQ010000001.1"/>
</dbReference>
<evidence type="ECO:0000256" key="3">
    <source>
        <dbReference type="ARBA" id="ARBA00022692"/>
    </source>
</evidence>
<dbReference type="PANTHER" id="PTHR22911:SF6">
    <property type="entry name" value="SOLUTE CARRIER FAMILY 35 MEMBER G1"/>
    <property type="match status" value="1"/>
</dbReference>
<dbReference type="Proteomes" id="UP001156140">
    <property type="component" value="Unassembled WGS sequence"/>
</dbReference>
<comment type="similarity">
    <text evidence="2">Belongs to the drug/metabolite transporter (DMT) superfamily. 10 TMS drug/metabolite exporter (DME) (TC 2.A.7.3) family.</text>
</comment>
<dbReference type="SUPFAM" id="SSF103481">
    <property type="entry name" value="Multidrug resistance efflux transporter EmrE"/>
    <property type="match status" value="2"/>
</dbReference>
<feature type="transmembrane region" description="Helical" evidence="6">
    <location>
        <begin position="152"/>
        <end position="171"/>
    </location>
</feature>
<keyword evidence="3 6" id="KW-0812">Transmembrane</keyword>
<dbReference type="Pfam" id="PF00892">
    <property type="entry name" value="EamA"/>
    <property type="match status" value="2"/>
</dbReference>
<dbReference type="InterPro" id="IPR037185">
    <property type="entry name" value="EmrE-like"/>
</dbReference>
<keyword evidence="9" id="KW-1185">Reference proteome</keyword>